<dbReference type="EMBL" id="MN251734">
    <property type="protein sequence ID" value="QJA42395.1"/>
    <property type="molecule type" value="mRNA"/>
</dbReference>
<reference evidence="10 11" key="1">
    <citation type="submission" date="2019-03" db="EMBL/GenBank/DDBJ databases">
        <title>WGS assembly of Setaria viridis.</title>
        <authorList>
            <person name="Huang P."/>
            <person name="Jenkins J."/>
            <person name="Grimwood J."/>
            <person name="Barry K."/>
            <person name="Healey A."/>
            <person name="Mamidi S."/>
            <person name="Sreedasyam A."/>
            <person name="Shu S."/>
            <person name="Feldman M."/>
            <person name="Wu J."/>
            <person name="Yu Y."/>
            <person name="Chen C."/>
            <person name="Johnson J."/>
            <person name="Rokhsar D."/>
            <person name="Baxter I."/>
            <person name="Schmutz J."/>
            <person name="Brutnell T."/>
            <person name="Kellogg E."/>
        </authorList>
    </citation>
    <scope>NUCLEOTIDE SEQUENCE [LARGE SCALE GENOMIC DNA]</scope>
    <source>
        <strain evidence="11">cv. A10</strain>
    </source>
</reference>
<dbReference type="Proteomes" id="UP000298652">
    <property type="component" value="Chromosome 7"/>
</dbReference>
<dbReference type="InterPro" id="IPR044814">
    <property type="entry name" value="Terpene_cyclase_plant_C1"/>
</dbReference>
<dbReference type="GO" id="GO:0006952">
    <property type="term" value="P:defense response"/>
    <property type="evidence" value="ECO:0007669"/>
    <property type="project" value="UniProtKB-KW"/>
</dbReference>
<dbReference type="Gene3D" id="1.50.10.160">
    <property type="match status" value="1"/>
</dbReference>
<protein>
    <submittedName>
        <fullName evidence="9">Terpene synthase TPS24</fullName>
    </submittedName>
</protein>
<dbReference type="EMBL" id="CM016558">
    <property type="protein sequence ID" value="TKW06512.1"/>
    <property type="molecule type" value="Genomic_DNA"/>
</dbReference>
<evidence type="ECO:0000313" key="9">
    <source>
        <dbReference type="EMBL" id="QJA42395.1"/>
    </source>
</evidence>
<dbReference type="FunFam" id="1.10.600.10:FF:000005">
    <property type="entry name" value="Ent-kaur-16-ene synthase, chloroplastic"/>
    <property type="match status" value="1"/>
</dbReference>
<dbReference type="SUPFAM" id="SSF48576">
    <property type="entry name" value="Terpenoid synthases"/>
    <property type="match status" value="1"/>
</dbReference>
<dbReference type="FunFam" id="1.50.10.130:FF:000003">
    <property type="entry name" value="Ent-cassa-12,15-diene synthase"/>
    <property type="match status" value="1"/>
</dbReference>
<evidence type="ECO:0000313" key="10">
    <source>
        <dbReference type="EMBL" id="TKW06512.1"/>
    </source>
</evidence>
<organism evidence="10 11">
    <name type="scientific">Setaria viridis</name>
    <name type="common">Green bristlegrass</name>
    <name type="synonym">Setaria italica subsp. viridis</name>
    <dbReference type="NCBI Taxonomy" id="4556"/>
    <lineage>
        <taxon>Eukaryota</taxon>
        <taxon>Viridiplantae</taxon>
        <taxon>Streptophyta</taxon>
        <taxon>Embryophyta</taxon>
        <taxon>Tracheophyta</taxon>
        <taxon>Spermatophyta</taxon>
        <taxon>Magnoliopsida</taxon>
        <taxon>Liliopsida</taxon>
        <taxon>Poales</taxon>
        <taxon>Poaceae</taxon>
        <taxon>PACMAD clade</taxon>
        <taxon>Panicoideae</taxon>
        <taxon>Panicodae</taxon>
        <taxon>Paniceae</taxon>
        <taxon>Cenchrinae</taxon>
        <taxon>Setaria</taxon>
    </lineage>
</organism>
<reference evidence="9" key="2">
    <citation type="journal article" date="2020" name="Plant J.">
        <title>The foxtail millet (Setaria italica) terpene synthase gene family.</title>
        <authorList>
            <person name="Karunanithi P.S."/>
            <person name="Berrios D.I."/>
            <person name="Wang S."/>
            <person name="Davis J."/>
            <person name="Shen T."/>
            <person name="Fiehn O."/>
            <person name="Maloof J.N."/>
            <person name="Zerbe P."/>
        </authorList>
    </citation>
    <scope>NUCLEOTIDE SEQUENCE</scope>
</reference>
<keyword evidence="5" id="KW-0460">Magnesium</keyword>
<dbReference type="SFLD" id="SFLDG01014">
    <property type="entry name" value="Terpene_Cyclase_Like_1_N-term"/>
    <property type="match status" value="1"/>
</dbReference>
<dbReference type="AlphaFoldDB" id="A0A4U6TW68"/>
<dbReference type="PANTHER" id="PTHR31739">
    <property type="entry name" value="ENT-COPALYL DIPHOSPHATE SYNTHASE, CHLOROPLASTIC"/>
    <property type="match status" value="1"/>
</dbReference>
<feature type="domain" description="Terpene synthase metal-binding" evidence="8">
    <location>
        <begin position="493"/>
        <end position="731"/>
    </location>
</feature>
<dbReference type="FunFam" id="1.50.10.160:FF:000002">
    <property type="entry name" value="cis-abienol synthase, chloroplastic"/>
    <property type="match status" value="1"/>
</dbReference>
<keyword evidence="11" id="KW-1185">Reference proteome</keyword>
<evidence type="ECO:0000313" key="11">
    <source>
        <dbReference type="Proteomes" id="UP000298652"/>
    </source>
</evidence>
<dbReference type="InterPro" id="IPR036965">
    <property type="entry name" value="Terpene_synth_N_sf"/>
</dbReference>
<dbReference type="Pfam" id="PF01397">
    <property type="entry name" value="Terpene_synth"/>
    <property type="match status" value="1"/>
</dbReference>
<name>A0A4U6TW68_SETVI</name>
<dbReference type="InterPro" id="IPR050148">
    <property type="entry name" value="Terpene_synthase-like"/>
</dbReference>
<dbReference type="PANTHER" id="PTHR31739:SF3">
    <property type="entry name" value="ENT-KAUR-16-ENE SYNTHASE, CHLOROPLASTIC"/>
    <property type="match status" value="1"/>
</dbReference>
<evidence type="ECO:0000256" key="1">
    <source>
        <dbReference type="ARBA" id="ARBA00001946"/>
    </source>
</evidence>
<dbReference type="InterPro" id="IPR005630">
    <property type="entry name" value="Terpene_synthase_metal-bd"/>
</dbReference>
<dbReference type="InterPro" id="IPR008949">
    <property type="entry name" value="Isoprenoid_synthase_dom_sf"/>
</dbReference>
<dbReference type="OMA" id="ELSNWPI"/>
<dbReference type="Pfam" id="PF03936">
    <property type="entry name" value="Terpene_synth_C"/>
    <property type="match status" value="1"/>
</dbReference>
<dbReference type="Gene3D" id="1.50.10.130">
    <property type="entry name" value="Terpene synthase, N-terminal domain"/>
    <property type="match status" value="1"/>
</dbReference>
<keyword evidence="4" id="KW-0611">Plant defense</keyword>
<dbReference type="Gramene" id="TKW06513">
    <property type="protein sequence ID" value="TKW06513"/>
    <property type="gene ID" value="SEVIR_7G245200v2"/>
</dbReference>
<evidence type="ECO:0000256" key="2">
    <source>
        <dbReference type="ARBA" id="ARBA00006333"/>
    </source>
</evidence>
<dbReference type="Gramene" id="TKW06512">
    <property type="protein sequence ID" value="TKW06512"/>
    <property type="gene ID" value="SEVIR_7G245200v2"/>
</dbReference>
<evidence type="ECO:0000259" key="8">
    <source>
        <dbReference type="Pfam" id="PF03936"/>
    </source>
</evidence>
<dbReference type="EMBL" id="CM016558">
    <property type="protein sequence ID" value="TKW06513.1"/>
    <property type="molecule type" value="Genomic_DNA"/>
</dbReference>
<dbReference type="GO" id="GO:0010333">
    <property type="term" value="F:terpene synthase activity"/>
    <property type="evidence" value="ECO:0007669"/>
    <property type="project" value="InterPro"/>
</dbReference>
<keyword evidence="3" id="KW-0479">Metal-binding</keyword>
<comment type="cofactor">
    <cofactor evidence="1">
        <name>Mg(2+)</name>
        <dbReference type="ChEBI" id="CHEBI:18420"/>
    </cofactor>
</comment>
<gene>
    <name evidence="10" type="ORF">SEVIR_7G245200v2</name>
</gene>
<evidence type="ECO:0000256" key="6">
    <source>
        <dbReference type="ARBA" id="ARBA00023239"/>
    </source>
</evidence>
<evidence type="ECO:0000256" key="5">
    <source>
        <dbReference type="ARBA" id="ARBA00022842"/>
    </source>
</evidence>
<keyword evidence="6" id="KW-0456">Lyase</keyword>
<evidence type="ECO:0000256" key="4">
    <source>
        <dbReference type="ARBA" id="ARBA00022821"/>
    </source>
</evidence>
<dbReference type="Gene3D" id="1.10.600.10">
    <property type="entry name" value="Farnesyl Diphosphate Synthase"/>
    <property type="match status" value="1"/>
</dbReference>
<dbReference type="CDD" id="cd00684">
    <property type="entry name" value="Terpene_cyclase_plant_C1"/>
    <property type="match status" value="1"/>
</dbReference>
<comment type="similarity">
    <text evidence="2">Belongs to the terpene synthase family.</text>
</comment>
<dbReference type="InterPro" id="IPR008930">
    <property type="entry name" value="Terpenoid_cyclase/PrenylTrfase"/>
</dbReference>
<dbReference type="InterPro" id="IPR001906">
    <property type="entry name" value="Terpene_synth_N"/>
</dbReference>
<evidence type="ECO:0000256" key="3">
    <source>
        <dbReference type="ARBA" id="ARBA00022723"/>
    </source>
</evidence>
<evidence type="ECO:0000259" key="7">
    <source>
        <dbReference type="Pfam" id="PF01397"/>
    </source>
</evidence>
<proteinExistence type="evidence at transcript level"/>
<dbReference type="GO" id="GO:0016102">
    <property type="term" value="P:diterpenoid biosynthetic process"/>
    <property type="evidence" value="ECO:0007669"/>
    <property type="project" value="InterPro"/>
</dbReference>
<accession>A0A4U6TW68</accession>
<sequence>MPNITAAAPASCSPSGAILASRAPRRGVVKAYPEKRLVAENVRVQNMHRKELEARIRNQLQRPELPPSSYDTAWVSMVPLRGSHQSPCFPQCVEWILQNQEDDGSWGVNQFDSSVNKDVLLSTLACVIALKRWNVGRENIRRGLHFIGRNFSVAMDEQTTAPIGFNITFAGMLRLAIDMGLEFPIRQTDVHGILHLREMELKRQAVDSSYGRKAYMAYIAEGLGNMLDWDEIMKFQRKNGSLFSCPSTTAVALIHKYNDQALQYLNLLVSEFGSAVPAVYPSKIHWQLLMVDALEKMGISQRFVSEIKSILDMTFSRWLQKDEEIMMDIATCAMAFRLLRMNGYDVSSDELSHVAEASTFCDSLQGYLNDTKSLLELYKASKVSLSENDLILDSIGSWSGNLLNDKLYSNRAQKTPIFGEMEYVVKFPFYATLERLEHKRNIEHFDAWGSLMVSTKCSSFRVNQEFLALAVEDFSFSQSVYQDELQHLDSWVKENKLDQLQFARQKLTYCYLSAAATIFPSELSDARISWAKNGVLTTVVDDFFDVGGSKEELENLIALVEKWHEHHADKFYSEQVKIVFSAIYATTNQLGAKASAAQGRDVTKHLAKIWLDLLRSMMTEAEWQRSQHVTAVEEYMTNAVVSFALGPIVLPALYFVGEELSEHAVKDQEYDKLFRLMSTCGRLLNDIQGFEREGSEGKLNSVSLLVHSGSSVSIEAAKKVIQKSIDTSRRDLLRLVLRKESIVPRPCKELFWKMCKILHLFYFQTDGFSSPKEMVSAVNAVINEPLKIQMGDSSLNILSEK</sequence>
<dbReference type="SUPFAM" id="SSF48239">
    <property type="entry name" value="Terpenoid cyclases/Protein prenyltransferases"/>
    <property type="match status" value="2"/>
</dbReference>
<dbReference type="GO" id="GO:0000287">
    <property type="term" value="F:magnesium ion binding"/>
    <property type="evidence" value="ECO:0007669"/>
    <property type="project" value="InterPro"/>
</dbReference>
<feature type="domain" description="Terpene synthase N-terminal" evidence="7">
    <location>
        <begin position="228"/>
        <end position="419"/>
    </location>
</feature>